<evidence type="ECO:0000256" key="2">
    <source>
        <dbReference type="ARBA" id="ARBA00007362"/>
    </source>
</evidence>
<reference evidence="9" key="1">
    <citation type="journal article" date="2019" name="Int. J. Syst. Evol. Microbiol.">
        <title>The Global Catalogue of Microorganisms (GCM) 10K type strain sequencing project: providing services to taxonomists for standard genome sequencing and annotation.</title>
        <authorList>
            <consortium name="The Broad Institute Genomics Platform"/>
            <consortium name="The Broad Institute Genome Sequencing Center for Infectious Disease"/>
            <person name="Wu L."/>
            <person name="Ma J."/>
        </authorList>
    </citation>
    <scope>NUCLEOTIDE SEQUENCE [LARGE SCALE GENOMIC DNA]</scope>
    <source>
        <strain evidence="9">JCM 32226</strain>
    </source>
</reference>
<accession>A0ABP8QCM1</accession>
<evidence type="ECO:0000256" key="4">
    <source>
        <dbReference type="ARBA" id="ARBA00022989"/>
    </source>
</evidence>
<gene>
    <name evidence="8" type="ORF">GCM10023095_20530</name>
</gene>
<dbReference type="EMBL" id="BAABFC010000013">
    <property type="protein sequence ID" value="GAA4499819.1"/>
    <property type="molecule type" value="Genomic_DNA"/>
</dbReference>
<evidence type="ECO:0000256" key="3">
    <source>
        <dbReference type="ARBA" id="ARBA00022692"/>
    </source>
</evidence>
<feature type="transmembrane region" description="Helical" evidence="6">
    <location>
        <begin position="105"/>
        <end position="126"/>
    </location>
</feature>
<feature type="transmembrane region" description="Helical" evidence="6">
    <location>
        <begin position="138"/>
        <end position="161"/>
    </location>
</feature>
<evidence type="ECO:0000256" key="6">
    <source>
        <dbReference type="SAM" id="Phobius"/>
    </source>
</evidence>
<feature type="transmembrane region" description="Helical" evidence="6">
    <location>
        <begin position="78"/>
        <end position="99"/>
    </location>
</feature>
<name>A0ABP8QCM1_9GAMM</name>
<comment type="caution">
    <text evidence="8">The sequence shown here is derived from an EMBL/GenBank/DDBJ whole genome shotgun (WGS) entry which is preliminary data.</text>
</comment>
<feature type="transmembrane region" description="Helical" evidence="6">
    <location>
        <begin position="258"/>
        <end position="277"/>
    </location>
</feature>
<comment type="subcellular location">
    <subcellularLocation>
        <location evidence="1">Membrane</location>
        <topology evidence="1">Multi-pass membrane protein</topology>
    </subcellularLocation>
</comment>
<feature type="transmembrane region" description="Helical" evidence="6">
    <location>
        <begin position="227"/>
        <end position="246"/>
    </location>
</feature>
<dbReference type="Pfam" id="PF00892">
    <property type="entry name" value="EamA"/>
    <property type="match status" value="2"/>
</dbReference>
<evidence type="ECO:0000256" key="5">
    <source>
        <dbReference type="ARBA" id="ARBA00023136"/>
    </source>
</evidence>
<protein>
    <submittedName>
        <fullName evidence="8">DMT family transporter</fullName>
    </submittedName>
</protein>
<evidence type="ECO:0000313" key="8">
    <source>
        <dbReference type="EMBL" id="GAA4499819.1"/>
    </source>
</evidence>
<dbReference type="InterPro" id="IPR037185">
    <property type="entry name" value="EmrE-like"/>
</dbReference>
<dbReference type="InterPro" id="IPR050638">
    <property type="entry name" value="AA-Vitamin_Transporters"/>
</dbReference>
<dbReference type="PANTHER" id="PTHR32322:SF2">
    <property type="entry name" value="EAMA DOMAIN-CONTAINING PROTEIN"/>
    <property type="match status" value="1"/>
</dbReference>
<feature type="domain" description="EamA" evidence="7">
    <location>
        <begin position="16"/>
        <end position="149"/>
    </location>
</feature>
<feature type="domain" description="EamA" evidence="7">
    <location>
        <begin position="165"/>
        <end position="299"/>
    </location>
</feature>
<feature type="transmembrane region" description="Helical" evidence="6">
    <location>
        <begin position="283"/>
        <end position="302"/>
    </location>
</feature>
<keyword evidence="9" id="KW-1185">Reference proteome</keyword>
<evidence type="ECO:0000256" key="1">
    <source>
        <dbReference type="ARBA" id="ARBA00004141"/>
    </source>
</evidence>
<feature type="transmembrane region" description="Helical" evidence="6">
    <location>
        <begin position="44"/>
        <end position="66"/>
    </location>
</feature>
<keyword evidence="3 6" id="KW-0812">Transmembrane</keyword>
<evidence type="ECO:0000259" key="7">
    <source>
        <dbReference type="Pfam" id="PF00892"/>
    </source>
</evidence>
<keyword evidence="4 6" id="KW-1133">Transmembrane helix</keyword>
<proteinExistence type="inferred from homology"/>
<organism evidence="8 9">
    <name type="scientific">Pseudaeromonas paramecii</name>
    <dbReference type="NCBI Taxonomy" id="2138166"/>
    <lineage>
        <taxon>Bacteria</taxon>
        <taxon>Pseudomonadati</taxon>
        <taxon>Pseudomonadota</taxon>
        <taxon>Gammaproteobacteria</taxon>
        <taxon>Aeromonadales</taxon>
        <taxon>Aeromonadaceae</taxon>
        <taxon>Pseudaeromonas</taxon>
    </lineage>
</organism>
<sequence>MASGVPRPHTRLDGLTLLMLLLPPLFWAGNFIVGRAMRDAVPPIALSFDRWVIALICLLPFAWQALRREWRHYWPYRWPILGVSVTGVCAFNVLVYLGLHSTSAANGMLLNSFIPLLVAGLGALLYRQRLGWAQGLGILISFAGVLTIVSRGQWAVLAGLQVAHGDLLVFLATVCWALYTLWLRLIPPQLDRLGLMLVQIVLALILLLPLLLWERHTGAVPHWNREALLAIGYIGIFPSVLAFLLYSGGVARVGAARASLFIHLIPVFGALLSVLLLDESLHLYQLAGMTAIFAGVACANLSRPMPAPHPTKENP</sequence>
<dbReference type="SUPFAM" id="SSF103481">
    <property type="entry name" value="Multidrug resistance efflux transporter EmrE"/>
    <property type="match status" value="2"/>
</dbReference>
<dbReference type="Proteomes" id="UP001501321">
    <property type="component" value="Unassembled WGS sequence"/>
</dbReference>
<evidence type="ECO:0000313" key="9">
    <source>
        <dbReference type="Proteomes" id="UP001501321"/>
    </source>
</evidence>
<dbReference type="InterPro" id="IPR000620">
    <property type="entry name" value="EamA_dom"/>
</dbReference>
<keyword evidence="5 6" id="KW-0472">Membrane</keyword>
<dbReference type="RefSeq" id="WP_345012731.1">
    <property type="nucleotide sequence ID" value="NZ_BAABFC010000013.1"/>
</dbReference>
<dbReference type="PANTHER" id="PTHR32322">
    <property type="entry name" value="INNER MEMBRANE TRANSPORTER"/>
    <property type="match status" value="1"/>
</dbReference>
<feature type="transmembrane region" description="Helical" evidence="6">
    <location>
        <begin position="167"/>
        <end position="186"/>
    </location>
</feature>
<feature type="transmembrane region" description="Helical" evidence="6">
    <location>
        <begin position="193"/>
        <end position="212"/>
    </location>
</feature>
<feature type="transmembrane region" description="Helical" evidence="6">
    <location>
        <begin position="12"/>
        <end position="32"/>
    </location>
</feature>
<comment type="similarity">
    <text evidence="2">Belongs to the EamA transporter family.</text>
</comment>